<dbReference type="Proteomes" id="UP000243197">
    <property type="component" value="Chromosome"/>
</dbReference>
<proteinExistence type="predicted"/>
<keyword evidence="2" id="KW-1185">Reference proteome</keyword>
<sequence length="80" mass="9066">MITPKGVVIRDTLEYEMTDINGKWLGSGIFGGIQNILIYKSFFSFNDVGLYNLHLQQGMRRDILKGIEEVGLRVTDSDVE</sequence>
<evidence type="ECO:0000313" key="1">
    <source>
        <dbReference type="EMBL" id="BAV94564.1"/>
    </source>
</evidence>
<dbReference type="Pfam" id="PF14109">
    <property type="entry name" value="GldH_lipo"/>
    <property type="match status" value="1"/>
</dbReference>
<evidence type="ECO:0000313" key="2">
    <source>
        <dbReference type="Proteomes" id="UP000243197"/>
    </source>
</evidence>
<gene>
    <name evidence="1" type="ORF">JBKA6_0551</name>
</gene>
<name>A0A1J1E3E6_9FLAO</name>
<dbReference type="InterPro" id="IPR020018">
    <property type="entry name" value="Motility-assoc_lipoprot_GldH"/>
</dbReference>
<protein>
    <submittedName>
        <fullName evidence="1">Gliding motility protein GldH</fullName>
    </submittedName>
</protein>
<organism evidence="1 2">
    <name type="scientific">Ichthyobacterium seriolicida</name>
    <dbReference type="NCBI Taxonomy" id="242600"/>
    <lineage>
        <taxon>Bacteria</taxon>
        <taxon>Pseudomonadati</taxon>
        <taxon>Bacteroidota</taxon>
        <taxon>Flavobacteriia</taxon>
        <taxon>Flavobacteriales</taxon>
        <taxon>Ichthyobacteriaceae</taxon>
        <taxon>Ichthyobacterium</taxon>
    </lineage>
</organism>
<reference evidence="1 2" key="1">
    <citation type="submission" date="2014-03" db="EMBL/GenBank/DDBJ databases">
        <title>complete genome sequence of Flavobacteriaceae bacterium JBKA-6.</title>
        <authorList>
            <person name="Takano T."/>
            <person name="Nakamura Y."/>
            <person name="Takuma S."/>
            <person name="Yasuike M."/>
            <person name="Matsuyama T."/>
            <person name="Sakai T."/>
            <person name="Fujiwara A."/>
            <person name="Kimoto K."/>
            <person name="Fukuda Y."/>
            <person name="Kondo H."/>
            <person name="Hirono I."/>
            <person name="Nakayasu C."/>
        </authorList>
    </citation>
    <scope>NUCLEOTIDE SEQUENCE [LARGE SCALE GENOMIC DNA]</scope>
    <source>
        <strain evidence="1 2">JBKA-6</strain>
    </source>
</reference>
<dbReference type="KEGG" id="ise:JBKA6_0551"/>
<dbReference type="EMBL" id="AP014564">
    <property type="protein sequence ID" value="BAV94564.1"/>
    <property type="molecule type" value="Genomic_DNA"/>
</dbReference>
<accession>A0A1J1E3E6</accession>
<dbReference type="AlphaFoldDB" id="A0A1J1E3E6"/>